<evidence type="ECO:0000313" key="2">
    <source>
        <dbReference type="EMBL" id="CAH0726667.1"/>
    </source>
</evidence>
<dbReference type="InterPro" id="IPR011989">
    <property type="entry name" value="ARM-like"/>
</dbReference>
<dbReference type="OrthoDB" id="10265679at2759"/>
<dbReference type="GO" id="GO:0019894">
    <property type="term" value="F:kinesin binding"/>
    <property type="evidence" value="ECO:0007669"/>
    <property type="project" value="InterPro"/>
</dbReference>
<dbReference type="PANTHER" id="PTHR15605">
    <property type="entry name" value="KINESIN-ASSOCIATED PROTEINS"/>
    <property type="match status" value="1"/>
</dbReference>
<dbReference type="GO" id="GO:0007018">
    <property type="term" value="P:microtubule-based movement"/>
    <property type="evidence" value="ECO:0007669"/>
    <property type="project" value="TreeGrafter"/>
</dbReference>
<dbReference type="SMART" id="SM01297">
    <property type="entry name" value="KAP"/>
    <property type="match status" value="1"/>
</dbReference>
<dbReference type="Pfam" id="PF05804">
    <property type="entry name" value="KAP"/>
    <property type="match status" value="1"/>
</dbReference>
<dbReference type="InterPro" id="IPR008658">
    <property type="entry name" value="KAP3"/>
</dbReference>
<evidence type="ECO:0000313" key="3">
    <source>
        <dbReference type="Proteomes" id="UP000838878"/>
    </source>
</evidence>
<organism evidence="2 3">
    <name type="scientific">Brenthis ino</name>
    <name type="common">lesser marbled fritillary</name>
    <dbReference type="NCBI Taxonomy" id="405034"/>
    <lineage>
        <taxon>Eukaryota</taxon>
        <taxon>Metazoa</taxon>
        <taxon>Ecdysozoa</taxon>
        <taxon>Arthropoda</taxon>
        <taxon>Hexapoda</taxon>
        <taxon>Insecta</taxon>
        <taxon>Pterygota</taxon>
        <taxon>Neoptera</taxon>
        <taxon>Endopterygota</taxon>
        <taxon>Lepidoptera</taxon>
        <taxon>Glossata</taxon>
        <taxon>Ditrysia</taxon>
        <taxon>Papilionoidea</taxon>
        <taxon>Nymphalidae</taxon>
        <taxon>Heliconiinae</taxon>
        <taxon>Argynnini</taxon>
        <taxon>Brenthis</taxon>
    </lineage>
</organism>
<dbReference type="PANTHER" id="PTHR15605:SF2">
    <property type="entry name" value="KINESIN-ASSOCIATED PROTEIN 3"/>
    <property type="match status" value="1"/>
</dbReference>
<protein>
    <recommendedName>
        <fullName evidence="4">Kinesin-associated protein 3</fullName>
    </recommendedName>
</protein>
<dbReference type="GO" id="GO:0044782">
    <property type="term" value="P:cilium organization"/>
    <property type="evidence" value="ECO:0007669"/>
    <property type="project" value="TreeGrafter"/>
</dbReference>
<dbReference type="Gene3D" id="1.25.10.10">
    <property type="entry name" value="Leucine-rich Repeat Variant"/>
    <property type="match status" value="2"/>
</dbReference>
<dbReference type="GO" id="GO:0005930">
    <property type="term" value="C:axoneme"/>
    <property type="evidence" value="ECO:0007669"/>
    <property type="project" value="TreeGrafter"/>
</dbReference>
<evidence type="ECO:0000256" key="1">
    <source>
        <dbReference type="SAM" id="MobiDB-lite"/>
    </source>
</evidence>
<sequence>MNENIQPPNYLRLEMSPVESVPVAILNHIDDYIELLYDDIPEKIKGSALILQLARNPDNLIELARNEALLSALSRVLREEWKRSIELSTNIVYTFFCFSTYIEFHSVIIQYKIGSLCMDVIDYELKRYDQWKEKVEGKKQVLTPEKNELPKSRIPEPKRRPKSGTWAVADVNIQKTRSIVSSYHEDLCNASDDVLSKNDEEQMKRKLKTLSKRQEQLLRVAFYMLLNIADNIKVEEKMHKKDIVGLLIGAMERHSNIDLLILIVSFLQKLSIFVENKNAMASKGIIEKLAPLLDSPNADLVNVTLKLLFNLTFDTKLRNKMVKLNLLPKFIKFTSDDKHINLAMKILYHLSMDDRVKLMFTQSDCVKLLTDLLLLTVGGAAGAEGADVLLALCVNVAWCARAAQQMAAEGRLRELLARAFRLKHTMLMKLVRNLSEHSQNMPLFVEFVGDIAGAVTSEEAPEEFVIECMGTLSNILNVNNNIDIYAVAERYNLIPCLLKILDPESERSAEVVLEAVVLAGALGAEARAAAALAAAGGALVAALRRRQADDDHVLQTVYTFRQLLAHPRAAARLVADTEAPAYLIDLMQDKNVEIRKMCDSCLDIISQMQNEWAARIKLERFRCHNGQWLSVVETLGAEGGAGDAADDLPPYLSAEYLTSHRLTTSDSQISLNDDSDSFSGEADFNRANSRNTQDGQSDELLGLSDSLEKTLDDDAQFSKNMKIFA</sequence>
<feature type="non-terminal residue" evidence="2">
    <location>
        <position position="725"/>
    </location>
</feature>
<feature type="region of interest" description="Disordered" evidence="1">
    <location>
        <begin position="668"/>
        <end position="698"/>
    </location>
</feature>
<feature type="compositionally biased region" description="Basic and acidic residues" evidence="1">
    <location>
        <begin position="142"/>
        <end position="158"/>
    </location>
</feature>
<dbReference type="InterPro" id="IPR000225">
    <property type="entry name" value="Armadillo"/>
</dbReference>
<dbReference type="EMBL" id="OV170226">
    <property type="protein sequence ID" value="CAH0726667.1"/>
    <property type="molecule type" value="Genomic_DNA"/>
</dbReference>
<dbReference type="AlphaFoldDB" id="A0A8J9UVN8"/>
<name>A0A8J9UVN8_9NEOP</name>
<dbReference type="GO" id="GO:0016939">
    <property type="term" value="C:kinesin II complex"/>
    <property type="evidence" value="ECO:0007669"/>
    <property type="project" value="TreeGrafter"/>
</dbReference>
<gene>
    <name evidence="2" type="ORF">BINO364_LOCUS12101</name>
</gene>
<dbReference type="SMART" id="SM00185">
    <property type="entry name" value="ARM"/>
    <property type="match status" value="2"/>
</dbReference>
<feature type="region of interest" description="Disordered" evidence="1">
    <location>
        <begin position="142"/>
        <end position="162"/>
    </location>
</feature>
<dbReference type="SUPFAM" id="SSF48371">
    <property type="entry name" value="ARM repeat"/>
    <property type="match status" value="1"/>
</dbReference>
<evidence type="ECO:0008006" key="4">
    <source>
        <dbReference type="Google" id="ProtNLM"/>
    </source>
</evidence>
<keyword evidence="3" id="KW-1185">Reference proteome</keyword>
<dbReference type="InterPro" id="IPR016024">
    <property type="entry name" value="ARM-type_fold"/>
</dbReference>
<dbReference type="GO" id="GO:0035869">
    <property type="term" value="C:ciliary transition zone"/>
    <property type="evidence" value="ECO:0007669"/>
    <property type="project" value="TreeGrafter"/>
</dbReference>
<dbReference type="Proteomes" id="UP000838878">
    <property type="component" value="Chromosome 6"/>
</dbReference>
<proteinExistence type="predicted"/>
<accession>A0A8J9UVN8</accession>
<reference evidence="2" key="1">
    <citation type="submission" date="2021-12" db="EMBL/GenBank/DDBJ databases">
        <authorList>
            <person name="Martin H S."/>
        </authorList>
    </citation>
    <scope>NUCLEOTIDE SEQUENCE</scope>
</reference>